<keyword evidence="1" id="KW-1015">Disulfide bond</keyword>
<reference evidence="4" key="2">
    <citation type="submission" date="2025-08" db="UniProtKB">
        <authorList>
            <consortium name="Ensembl"/>
        </authorList>
    </citation>
    <scope>IDENTIFICATION</scope>
</reference>
<dbReference type="SUPFAM" id="SSF49785">
    <property type="entry name" value="Galactose-binding domain-like"/>
    <property type="match status" value="1"/>
</dbReference>
<sequence>MPLGMESRRIPDQRISASSHSTNVFSTWSPSQARLNLQGRTNAWRPQSNSPNEWLQVDFEATKKVTAIITQGAKAVFTHMFVKEFAVSSSQNGVHWSPVLQDGKEKVGRAAPQPSRSSPGAASSALCSECAHSIFATAVSQAVLFFILRSSQQLLVHVDHVPKSQAHCSRAQHSRQHPSFLSPFQIFKANQDHTGTVMNTLEPPLFARYVRIHPRQWHNHIALRIEFLGCDTQQDY</sequence>
<dbReference type="PROSITE" id="PS50022">
    <property type="entry name" value="FA58C_3"/>
    <property type="match status" value="1"/>
</dbReference>
<evidence type="ECO:0000313" key="4">
    <source>
        <dbReference type="Ensembl" id="ENSAPLP00000031241.1"/>
    </source>
</evidence>
<evidence type="ECO:0000259" key="3">
    <source>
        <dbReference type="PROSITE" id="PS50022"/>
    </source>
</evidence>
<feature type="compositionally biased region" description="Basic and acidic residues" evidence="2">
    <location>
        <begin position="1"/>
        <end position="12"/>
    </location>
</feature>
<evidence type="ECO:0000313" key="5">
    <source>
        <dbReference type="Proteomes" id="UP000016666"/>
    </source>
</evidence>
<reference evidence="4 5" key="1">
    <citation type="submission" date="2017-10" db="EMBL/GenBank/DDBJ databases">
        <title>A new Pekin duck reference genome.</title>
        <authorList>
            <person name="Hou Z.-C."/>
            <person name="Zhou Z.-K."/>
            <person name="Zhu F."/>
            <person name="Hou S.-S."/>
        </authorList>
    </citation>
    <scope>NUCLEOTIDE SEQUENCE [LARGE SCALE GENOMIC DNA]</scope>
</reference>
<proteinExistence type="predicted"/>
<name>A0A493TZD9_ANAPP</name>
<feature type="region of interest" description="Disordered" evidence="2">
    <location>
        <begin position="1"/>
        <end position="23"/>
    </location>
</feature>
<dbReference type="InterPro" id="IPR000421">
    <property type="entry name" value="FA58C"/>
</dbReference>
<dbReference type="SMART" id="SM00231">
    <property type="entry name" value="FA58C"/>
    <property type="match status" value="1"/>
</dbReference>
<dbReference type="Proteomes" id="UP000016666">
    <property type="component" value="Chromosome 10"/>
</dbReference>
<dbReference type="PANTHER" id="PTHR46806:SF7">
    <property type="entry name" value="COAGULATION FACTOR VIII"/>
    <property type="match status" value="1"/>
</dbReference>
<evidence type="ECO:0000256" key="2">
    <source>
        <dbReference type="SAM" id="MobiDB-lite"/>
    </source>
</evidence>
<dbReference type="GO" id="GO:0005576">
    <property type="term" value="C:extracellular region"/>
    <property type="evidence" value="ECO:0007669"/>
    <property type="project" value="UniProtKB-SubCell"/>
</dbReference>
<protein>
    <recommendedName>
        <fullName evidence="3">F5/8 type C domain-containing protein</fullName>
    </recommendedName>
</protein>
<reference evidence="4" key="3">
    <citation type="submission" date="2025-09" db="UniProtKB">
        <authorList>
            <consortium name="Ensembl"/>
        </authorList>
    </citation>
    <scope>IDENTIFICATION</scope>
</reference>
<dbReference type="InterPro" id="IPR050633">
    <property type="entry name" value="Neuropilin_MCO_CoagFactor"/>
</dbReference>
<keyword evidence="5" id="KW-1185">Reference proteome</keyword>
<accession>A0A493TZD9</accession>
<feature type="domain" description="F5/8 type C" evidence="3">
    <location>
        <begin position="1"/>
        <end position="230"/>
    </location>
</feature>
<dbReference type="Ensembl" id="ENSAPLT00000033535.1">
    <property type="protein sequence ID" value="ENSAPLP00000031241.1"/>
    <property type="gene ID" value="ENSAPLG00000018190.1"/>
</dbReference>
<dbReference type="GO" id="GO:0005886">
    <property type="term" value="C:plasma membrane"/>
    <property type="evidence" value="ECO:0007669"/>
    <property type="project" value="TreeGrafter"/>
</dbReference>
<dbReference type="GeneTree" id="ENSGT00940000160294"/>
<dbReference type="Pfam" id="PF00754">
    <property type="entry name" value="F5_F8_type_C"/>
    <property type="match status" value="2"/>
</dbReference>
<dbReference type="AlphaFoldDB" id="A0A493TZD9"/>
<dbReference type="Gene3D" id="2.60.120.260">
    <property type="entry name" value="Galactose-binding domain-like"/>
    <property type="match status" value="1"/>
</dbReference>
<dbReference type="GO" id="GO:0007155">
    <property type="term" value="P:cell adhesion"/>
    <property type="evidence" value="ECO:0007669"/>
    <property type="project" value="UniProtKB-KW"/>
</dbReference>
<dbReference type="InterPro" id="IPR008979">
    <property type="entry name" value="Galactose-bd-like_sf"/>
</dbReference>
<dbReference type="PROSITE" id="PS01285">
    <property type="entry name" value="FA58C_1"/>
    <property type="match status" value="1"/>
</dbReference>
<organism evidence="4 5">
    <name type="scientific">Anas platyrhynchos platyrhynchos</name>
    <name type="common">Northern mallard</name>
    <dbReference type="NCBI Taxonomy" id="8840"/>
    <lineage>
        <taxon>Eukaryota</taxon>
        <taxon>Metazoa</taxon>
        <taxon>Chordata</taxon>
        <taxon>Craniata</taxon>
        <taxon>Vertebrata</taxon>
        <taxon>Euteleostomi</taxon>
        <taxon>Archelosauria</taxon>
        <taxon>Archosauria</taxon>
        <taxon>Dinosauria</taxon>
        <taxon>Saurischia</taxon>
        <taxon>Theropoda</taxon>
        <taxon>Coelurosauria</taxon>
        <taxon>Aves</taxon>
        <taxon>Neognathae</taxon>
        <taxon>Galloanserae</taxon>
        <taxon>Anseriformes</taxon>
        <taxon>Anatidae</taxon>
        <taxon>Anatinae</taxon>
        <taxon>Anas</taxon>
    </lineage>
</organism>
<dbReference type="CDD" id="cd00057">
    <property type="entry name" value="FA58C"/>
    <property type="match status" value="1"/>
</dbReference>
<evidence type="ECO:0000256" key="1">
    <source>
        <dbReference type="ARBA" id="ARBA00023157"/>
    </source>
</evidence>
<dbReference type="STRING" id="8840.ENSAPLP00000031241"/>
<dbReference type="PANTHER" id="PTHR46806">
    <property type="entry name" value="F5/8 TYPE C DOMAIN-CONTAINING PROTEIN"/>
    <property type="match status" value="1"/>
</dbReference>
<dbReference type="GO" id="GO:0038023">
    <property type="term" value="F:signaling receptor activity"/>
    <property type="evidence" value="ECO:0007669"/>
    <property type="project" value="TreeGrafter"/>
</dbReference>
<dbReference type="GO" id="GO:0012505">
    <property type="term" value="C:endomembrane system"/>
    <property type="evidence" value="ECO:0007669"/>
    <property type="project" value="UniProtKB-SubCell"/>
</dbReference>